<evidence type="ECO:0000256" key="2">
    <source>
        <dbReference type="ARBA" id="ARBA00008773"/>
    </source>
</evidence>
<keyword evidence="3" id="KW-0134">Cell wall</keyword>
<proteinExistence type="inferred from homology"/>
<feature type="region of interest" description="Disordered" evidence="8">
    <location>
        <begin position="30"/>
        <end position="209"/>
    </location>
</feature>
<evidence type="ECO:0000256" key="6">
    <source>
        <dbReference type="ARBA" id="ARBA00022801"/>
    </source>
</evidence>
<dbReference type="PANTHER" id="PTHR16631">
    <property type="entry name" value="GLUCAN 1,3-BETA-GLUCOSIDASE"/>
    <property type="match status" value="1"/>
</dbReference>
<evidence type="ECO:0000313" key="9">
    <source>
        <dbReference type="EMBL" id="PRT53158.1"/>
    </source>
</evidence>
<dbReference type="PANTHER" id="PTHR16631:SF24">
    <property type="entry name" value="FAMILY 17 GLUCOSIDASE SCW11-RELATED"/>
    <property type="match status" value="1"/>
</dbReference>
<dbReference type="GO" id="GO:0005576">
    <property type="term" value="C:extracellular region"/>
    <property type="evidence" value="ECO:0007669"/>
    <property type="project" value="TreeGrafter"/>
</dbReference>
<dbReference type="AlphaFoldDB" id="A0A2T0FDS0"/>
<dbReference type="EMBL" id="NDIQ01000001">
    <property type="protein sequence ID" value="PRT53158.1"/>
    <property type="molecule type" value="Genomic_DNA"/>
</dbReference>
<comment type="similarity">
    <text evidence="2">Belongs to the glycosyl hydrolase 17 family.</text>
</comment>
<keyword evidence="5" id="KW-0732">Signal</keyword>
<feature type="compositionally biased region" description="Pro residues" evidence="8">
    <location>
        <begin position="37"/>
        <end position="48"/>
    </location>
</feature>
<feature type="compositionally biased region" description="Polar residues" evidence="8">
    <location>
        <begin position="166"/>
        <end position="179"/>
    </location>
</feature>
<sequence length="470" mass="49114">MGPVYVTVNGQGANEFITKTPGATYYSTQWPAAETPAPAPAPPAPPAAASPTDDYNTVLVSTQQPAPASPSAVLINTLEGKNPVPEKSQPEATQPAETQPAPQTSSPAAQTTPQAATASEPAQVTTSPQPGPETTTQPAPTPTTQAAPSTTEQEAQTSTTEEQAQPPSTTEEAQPTTASPDALPISTVVTTSPTPQATQPSTGGGVTPPDYIVYSPYLDTQGCKDYDTVLSDLNLIKSKGINKLRTYGTDCNVLNTIVAAAQSLGMVVSQGVWIGPGGLSSLVDQSVNDIIAYGQAHGWSVFESIIFGNEDIVNNYVSAPDLINAAAGYKAQLRAAGFNGLFMHAEVTDIIQDNPDLCGDVFDVVALNAHSYFDPYSTAPQSGEFLKGQVGLVQSTCGSKKVWISETGYPSQGITNGGQVPTKENQVIALESIMEVMGQDLVILSTYNDMWKSPGPYGVEQYFGVIDILA</sequence>
<dbReference type="GO" id="GO:0009277">
    <property type="term" value="C:fungal-type cell wall"/>
    <property type="evidence" value="ECO:0007669"/>
    <property type="project" value="UniProtKB-ARBA"/>
</dbReference>
<organism evidence="9 10">
    <name type="scientific">Wickerhamiella sorbophila</name>
    <dbReference type="NCBI Taxonomy" id="45607"/>
    <lineage>
        <taxon>Eukaryota</taxon>
        <taxon>Fungi</taxon>
        <taxon>Dikarya</taxon>
        <taxon>Ascomycota</taxon>
        <taxon>Saccharomycotina</taxon>
        <taxon>Dipodascomycetes</taxon>
        <taxon>Dipodascales</taxon>
        <taxon>Trichomonascaceae</taxon>
        <taxon>Wickerhamiella</taxon>
    </lineage>
</organism>
<name>A0A2T0FDS0_9ASCO</name>
<comment type="caution">
    <text evidence="9">The sequence shown here is derived from an EMBL/GenBank/DDBJ whole genome shotgun (WGS) entry which is preliminary data.</text>
</comment>
<reference evidence="9 10" key="1">
    <citation type="submission" date="2017-04" db="EMBL/GenBank/DDBJ databases">
        <title>Genome sequencing of [Candida] sorbophila.</title>
        <authorList>
            <person name="Ahn J.O."/>
        </authorList>
    </citation>
    <scope>NUCLEOTIDE SEQUENCE [LARGE SCALE GENOMIC DNA]</scope>
    <source>
        <strain evidence="9 10">DS02</strain>
    </source>
</reference>
<evidence type="ECO:0000256" key="3">
    <source>
        <dbReference type="ARBA" id="ARBA00022512"/>
    </source>
</evidence>
<evidence type="ECO:0000313" key="10">
    <source>
        <dbReference type="Proteomes" id="UP000238350"/>
    </source>
</evidence>
<dbReference type="Proteomes" id="UP000238350">
    <property type="component" value="Unassembled WGS sequence"/>
</dbReference>
<dbReference type="InterPro" id="IPR050732">
    <property type="entry name" value="Beta-glucan_modifiers"/>
</dbReference>
<gene>
    <name evidence="9" type="ORF">B9G98_00778</name>
</gene>
<keyword evidence="7" id="KW-0326">Glycosidase</keyword>
<evidence type="ECO:0000256" key="8">
    <source>
        <dbReference type="SAM" id="MobiDB-lite"/>
    </source>
</evidence>
<protein>
    <submittedName>
        <fullName evidence="9">Putative family 17 glucosidase SCW11</fullName>
    </submittedName>
</protein>
<dbReference type="GO" id="GO:0042973">
    <property type="term" value="F:glucan endo-1,3-beta-D-glucosidase activity"/>
    <property type="evidence" value="ECO:0007669"/>
    <property type="project" value="TreeGrafter"/>
</dbReference>
<dbReference type="RefSeq" id="XP_024663104.1">
    <property type="nucleotide sequence ID" value="XM_024807336.1"/>
</dbReference>
<keyword evidence="10" id="KW-1185">Reference proteome</keyword>
<feature type="compositionally biased region" description="Polar residues" evidence="8">
    <location>
        <begin position="53"/>
        <end position="66"/>
    </location>
</feature>
<dbReference type="InterPro" id="IPR000490">
    <property type="entry name" value="Glyco_hydro_17"/>
</dbReference>
<accession>A0A2T0FDS0</accession>
<evidence type="ECO:0000256" key="4">
    <source>
        <dbReference type="ARBA" id="ARBA00022525"/>
    </source>
</evidence>
<dbReference type="GO" id="GO:0005975">
    <property type="term" value="P:carbohydrate metabolic process"/>
    <property type="evidence" value="ECO:0007669"/>
    <property type="project" value="InterPro"/>
</dbReference>
<dbReference type="InterPro" id="IPR017853">
    <property type="entry name" value="GH"/>
</dbReference>
<comment type="subcellular location">
    <subcellularLocation>
        <location evidence="1">Secreted</location>
        <location evidence="1">Cell wall</location>
    </subcellularLocation>
</comment>
<dbReference type="GeneID" id="36514527"/>
<dbReference type="GO" id="GO:0071555">
    <property type="term" value="P:cell wall organization"/>
    <property type="evidence" value="ECO:0007669"/>
    <property type="project" value="TreeGrafter"/>
</dbReference>
<keyword evidence="6" id="KW-0378">Hydrolase</keyword>
<evidence type="ECO:0000256" key="1">
    <source>
        <dbReference type="ARBA" id="ARBA00004191"/>
    </source>
</evidence>
<feature type="compositionally biased region" description="Low complexity" evidence="8">
    <location>
        <begin position="186"/>
        <end position="201"/>
    </location>
</feature>
<dbReference type="Gene3D" id="3.20.20.80">
    <property type="entry name" value="Glycosidases"/>
    <property type="match status" value="1"/>
</dbReference>
<dbReference type="PROSITE" id="PS00587">
    <property type="entry name" value="GLYCOSYL_HYDROL_F17"/>
    <property type="match status" value="1"/>
</dbReference>
<dbReference type="OrthoDB" id="4082933at2759"/>
<dbReference type="SUPFAM" id="SSF51445">
    <property type="entry name" value="(Trans)glycosidases"/>
    <property type="match status" value="1"/>
</dbReference>
<keyword evidence="4" id="KW-0964">Secreted</keyword>
<dbReference type="GO" id="GO:0009986">
    <property type="term" value="C:cell surface"/>
    <property type="evidence" value="ECO:0007669"/>
    <property type="project" value="TreeGrafter"/>
</dbReference>
<evidence type="ECO:0000256" key="5">
    <source>
        <dbReference type="ARBA" id="ARBA00022729"/>
    </source>
</evidence>
<evidence type="ECO:0000256" key="7">
    <source>
        <dbReference type="ARBA" id="ARBA00023295"/>
    </source>
</evidence>
<feature type="compositionally biased region" description="Low complexity" evidence="8">
    <location>
        <begin position="98"/>
        <end position="165"/>
    </location>
</feature>
<dbReference type="STRING" id="45607.A0A2T0FDS0"/>